<feature type="transmembrane region" description="Helical" evidence="1">
    <location>
        <begin position="137"/>
        <end position="156"/>
    </location>
</feature>
<feature type="transmembrane region" description="Helical" evidence="1">
    <location>
        <begin position="168"/>
        <end position="191"/>
    </location>
</feature>
<dbReference type="InterPro" id="IPR009845">
    <property type="entry name" value="DUF1405"/>
</dbReference>
<sequence>MVDRPATRNPLPESLAEFYLTTPVTLALLLLANALAFLVGVRYYVETMPAVATSLWPLYGDSPTAIALGTLVLAALVPFAGYRLSAVPRSTLLSVLTTLAVVWLVKMGLWTFVALNVPFVRPDLPNDLYVGFDADSLWAYWGILLTHAAFLGEALLVAHVGRTSRRTLAAVAVLALANDVFDYGFLVGLPFANHPPVRYDPGWLLALGSLAATVVAVAVAAVVLPSGDDASR</sequence>
<evidence type="ECO:0000313" key="3">
    <source>
        <dbReference type="Proteomes" id="UP001596368"/>
    </source>
</evidence>
<organism evidence="2 3">
    <name type="scientific">Halobaculum litoreum</name>
    <dbReference type="NCBI Taxonomy" id="3031998"/>
    <lineage>
        <taxon>Archaea</taxon>
        <taxon>Methanobacteriati</taxon>
        <taxon>Methanobacteriota</taxon>
        <taxon>Stenosarchaea group</taxon>
        <taxon>Halobacteria</taxon>
        <taxon>Halobacteriales</taxon>
        <taxon>Haloferacaceae</taxon>
        <taxon>Halobaculum</taxon>
    </lineage>
</organism>
<comment type="caution">
    <text evidence="2">The sequence shown here is derived from an EMBL/GenBank/DDBJ whole genome shotgun (WGS) entry which is preliminary data.</text>
</comment>
<dbReference type="AlphaFoldDB" id="A0ABD5XN48"/>
<dbReference type="GeneID" id="81121785"/>
<reference evidence="2 3" key="1">
    <citation type="journal article" date="2019" name="Int. J. Syst. Evol. Microbiol.">
        <title>The Global Catalogue of Microorganisms (GCM) 10K type strain sequencing project: providing services to taxonomists for standard genome sequencing and annotation.</title>
        <authorList>
            <consortium name="The Broad Institute Genomics Platform"/>
            <consortium name="The Broad Institute Genome Sequencing Center for Infectious Disease"/>
            <person name="Wu L."/>
            <person name="Ma J."/>
        </authorList>
    </citation>
    <scope>NUCLEOTIDE SEQUENCE [LARGE SCALE GENOMIC DNA]</scope>
    <source>
        <strain evidence="2 3">DT92</strain>
    </source>
</reference>
<dbReference type="EMBL" id="JBHSZG010000001">
    <property type="protein sequence ID" value="MFC7136542.1"/>
    <property type="molecule type" value="Genomic_DNA"/>
</dbReference>
<evidence type="ECO:0000256" key="1">
    <source>
        <dbReference type="SAM" id="Phobius"/>
    </source>
</evidence>
<protein>
    <submittedName>
        <fullName evidence="2">DUF1405 domain-containing protein</fullName>
    </submittedName>
</protein>
<keyword evidence="3" id="KW-1185">Reference proteome</keyword>
<gene>
    <name evidence="2" type="ORF">ACFQRB_08480</name>
</gene>
<keyword evidence="1" id="KW-0812">Transmembrane</keyword>
<accession>A0ABD5XN48</accession>
<dbReference type="Proteomes" id="UP001596368">
    <property type="component" value="Unassembled WGS sequence"/>
</dbReference>
<feature type="transmembrane region" description="Helical" evidence="1">
    <location>
        <begin position="92"/>
        <end position="117"/>
    </location>
</feature>
<keyword evidence="1" id="KW-0472">Membrane</keyword>
<keyword evidence="1" id="KW-1133">Transmembrane helix</keyword>
<evidence type="ECO:0000313" key="2">
    <source>
        <dbReference type="EMBL" id="MFC7136542.1"/>
    </source>
</evidence>
<name>A0ABD5XN48_9EURY</name>
<dbReference type="RefSeq" id="WP_284014522.1">
    <property type="nucleotide sequence ID" value="NZ_CP126156.1"/>
</dbReference>
<feature type="transmembrane region" description="Helical" evidence="1">
    <location>
        <begin position="65"/>
        <end position="85"/>
    </location>
</feature>
<dbReference type="Pfam" id="PF07187">
    <property type="entry name" value="DUF1405"/>
    <property type="match status" value="1"/>
</dbReference>
<proteinExistence type="predicted"/>
<feature type="transmembrane region" description="Helical" evidence="1">
    <location>
        <begin position="20"/>
        <end position="45"/>
    </location>
</feature>
<feature type="transmembrane region" description="Helical" evidence="1">
    <location>
        <begin position="203"/>
        <end position="224"/>
    </location>
</feature>